<feature type="transmembrane region" description="Helical" evidence="2">
    <location>
        <begin position="52"/>
        <end position="71"/>
    </location>
</feature>
<organism evidence="3 4">
    <name type="scientific">Piscibacillus salipiscarius</name>
    <dbReference type="NCBI Taxonomy" id="299480"/>
    <lineage>
        <taxon>Bacteria</taxon>
        <taxon>Bacillati</taxon>
        <taxon>Bacillota</taxon>
        <taxon>Bacilli</taxon>
        <taxon>Bacillales</taxon>
        <taxon>Bacillaceae</taxon>
        <taxon>Piscibacillus</taxon>
    </lineage>
</organism>
<evidence type="ECO:0000313" key="3">
    <source>
        <dbReference type="EMBL" id="MFD2638579.1"/>
    </source>
</evidence>
<keyword evidence="4" id="KW-1185">Reference proteome</keyword>
<evidence type="ECO:0000313" key="4">
    <source>
        <dbReference type="Proteomes" id="UP001597452"/>
    </source>
</evidence>
<sequence length="103" mass="12148">MASEEKKKKTTTEGQSKENSKKQQKRKEAKKERKQQGPIKRFINSRIRFIPVWLRVVLFIVLCFIAFYIGLDVGYTKLGDGDDADTVRSLDFWKDMWNYIKGK</sequence>
<name>A0ABW5Q9L2_9BACI</name>
<keyword evidence="3" id="KW-0804">Transcription</keyword>
<keyword evidence="3" id="KW-0240">DNA-directed RNA polymerase</keyword>
<reference evidence="4" key="1">
    <citation type="journal article" date="2019" name="Int. J. Syst. Evol. Microbiol.">
        <title>The Global Catalogue of Microorganisms (GCM) 10K type strain sequencing project: providing services to taxonomists for standard genome sequencing and annotation.</title>
        <authorList>
            <consortium name="The Broad Institute Genomics Platform"/>
            <consortium name="The Broad Institute Genome Sequencing Center for Infectious Disease"/>
            <person name="Wu L."/>
            <person name="Ma J."/>
        </authorList>
    </citation>
    <scope>NUCLEOTIDE SEQUENCE [LARGE SCALE GENOMIC DNA]</scope>
    <source>
        <strain evidence="4">TISTR 1571</strain>
    </source>
</reference>
<keyword evidence="2" id="KW-1133">Transmembrane helix</keyword>
<protein>
    <submittedName>
        <fullName evidence="3">DNA-directed RNA polymerase subunit beta</fullName>
        <ecNumber evidence="3">2.7.7.6</ecNumber>
    </submittedName>
</protein>
<keyword evidence="2" id="KW-0812">Transmembrane</keyword>
<dbReference type="EMBL" id="JBHUMZ010000018">
    <property type="protein sequence ID" value="MFD2638579.1"/>
    <property type="molecule type" value="Genomic_DNA"/>
</dbReference>
<keyword evidence="3" id="KW-0808">Transferase</keyword>
<comment type="caution">
    <text evidence="3">The sequence shown here is derived from an EMBL/GenBank/DDBJ whole genome shotgun (WGS) entry which is preliminary data.</text>
</comment>
<evidence type="ECO:0000256" key="1">
    <source>
        <dbReference type="SAM" id="MobiDB-lite"/>
    </source>
</evidence>
<keyword evidence="2" id="KW-0472">Membrane</keyword>
<dbReference type="Proteomes" id="UP001597452">
    <property type="component" value="Unassembled WGS sequence"/>
</dbReference>
<dbReference type="GO" id="GO:0000428">
    <property type="term" value="C:DNA-directed RNA polymerase complex"/>
    <property type="evidence" value="ECO:0007669"/>
    <property type="project" value="UniProtKB-KW"/>
</dbReference>
<accession>A0ABW5Q9L2</accession>
<gene>
    <name evidence="3" type="ORF">ACFSW4_06875</name>
</gene>
<feature type="compositionally biased region" description="Basic and acidic residues" evidence="1">
    <location>
        <begin position="1"/>
        <end position="21"/>
    </location>
</feature>
<dbReference type="RefSeq" id="WP_054754767.1">
    <property type="nucleotide sequence ID" value="NZ_JBHUMZ010000018.1"/>
</dbReference>
<dbReference type="GO" id="GO:0003899">
    <property type="term" value="F:DNA-directed RNA polymerase activity"/>
    <property type="evidence" value="ECO:0007669"/>
    <property type="project" value="UniProtKB-EC"/>
</dbReference>
<keyword evidence="3" id="KW-0548">Nucleotidyltransferase</keyword>
<dbReference type="EC" id="2.7.7.6" evidence="3"/>
<evidence type="ECO:0000256" key="2">
    <source>
        <dbReference type="SAM" id="Phobius"/>
    </source>
</evidence>
<feature type="region of interest" description="Disordered" evidence="1">
    <location>
        <begin position="1"/>
        <end position="37"/>
    </location>
</feature>
<dbReference type="InterPro" id="IPR024596">
    <property type="entry name" value="RNApol_su_b/EpuA"/>
</dbReference>
<dbReference type="Pfam" id="PF11772">
    <property type="entry name" value="EpuA"/>
    <property type="match status" value="1"/>
</dbReference>
<proteinExistence type="predicted"/>